<organism evidence="2 3">
    <name type="scientific">Photinus pyralis</name>
    <name type="common">Common eastern firefly</name>
    <name type="synonym">Lampyris pyralis</name>
    <dbReference type="NCBI Taxonomy" id="7054"/>
    <lineage>
        <taxon>Eukaryota</taxon>
        <taxon>Metazoa</taxon>
        <taxon>Ecdysozoa</taxon>
        <taxon>Arthropoda</taxon>
        <taxon>Hexapoda</taxon>
        <taxon>Insecta</taxon>
        <taxon>Pterygota</taxon>
        <taxon>Neoptera</taxon>
        <taxon>Endopterygota</taxon>
        <taxon>Coleoptera</taxon>
        <taxon>Polyphaga</taxon>
        <taxon>Elateriformia</taxon>
        <taxon>Elateroidea</taxon>
        <taxon>Lampyridae</taxon>
        <taxon>Lampyrinae</taxon>
        <taxon>Photinus</taxon>
    </lineage>
</organism>
<dbReference type="Proteomes" id="UP000327044">
    <property type="component" value="Unassembled WGS sequence"/>
</dbReference>
<gene>
    <name evidence="2" type="ORF">PPYR_02577</name>
</gene>
<comment type="caution">
    <text evidence="2">The sequence shown here is derived from an EMBL/GenBank/DDBJ whole genome shotgun (WGS) entry which is preliminary data.</text>
</comment>
<name>A0A5N4B7M7_PHOPY</name>
<proteinExistence type="predicted"/>
<evidence type="ECO:0000313" key="3">
    <source>
        <dbReference type="Proteomes" id="UP000327044"/>
    </source>
</evidence>
<dbReference type="InParanoid" id="A0A5N4B7M7"/>
<sequence>MLPTCAEVIKHYLWVRSDLMWISNGKDPSIKEICAKIATDLSNLWKKASLPIISNQQIISRLIDYYKKYKNLMKCRVTQKKADFYETARKTLFDISVCKCACLDSCKCSTKIPRAEREFLTDQRGDRKMYIGSIDAKSTKVMARKQLRREFEELRQSQSVMKQPSLSSDAISANISSSESDSEHMEESSIDPDFYHSVITPTTSESATNKTNKQMRLRLKNLAAVCDRAGVSDRSGSLIASALLKDLDIISQKDKYGPQHILNMIKRCAYLEDDKKAIVFRTIQRNSFFAHSENVLLAMLQDERGHIQELALRRIMKARKTNKGKKIGPRKKSTSRLLHKNILTAKYCRKLLVPTSKLQSRNSLATHKL</sequence>
<dbReference type="EMBL" id="VVIM01000001">
    <property type="protein sequence ID" value="KAB0805607.1"/>
    <property type="molecule type" value="Genomic_DNA"/>
</dbReference>
<feature type="compositionally biased region" description="Low complexity" evidence="1">
    <location>
        <begin position="165"/>
        <end position="179"/>
    </location>
</feature>
<accession>A0A5N4B7M7</accession>
<evidence type="ECO:0000313" key="2">
    <source>
        <dbReference type="EMBL" id="KAB0805607.1"/>
    </source>
</evidence>
<keyword evidence="3" id="KW-1185">Reference proteome</keyword>
<dbReference type="PANTHER" id="PTHR46409">
    <property type="entry name" value="HTH PSQ-TYPE DOMAIN-CONTAINING PROTEIN"/>
    <property type="match status" value="1"/>
</dbReference>
<reference evidence="2 3" key="1">
    <citation type="journal article" date="2018" name="Elife">
        <title>Firefly genomes illuminate parallel origins of bioluminescence in beetles.</title>
        <authorList>
            <person name="Fallon T.R."/>
            <person name="Lower S.E."/>
            <person name="Chang C.H."/>
            <person name="Bessho-Uehara M."/>
            <person name="Martin G.J."/>
            <person name="Bewick A.J."/>
            <person name="Behringer M."/>
            <person name="Debat H.J."/>
            <person name="Wong I."/>
            <person name="Day J.C."/>
            <person name="Suvorov A."/>
            <person name="Silva C.J."/>
            <person name="Stanger-Hall K.F."/>
            <person name="Hall D.W."/>
            <person name="Schmitz R.J."/>
            <person name="Nelson D.R."/>
            <person name="Lewis S.M."/>
            <person name="Shigenobu S."/>
            <person name="Bybee S.M."/>
            <person name="Larracuente A.M."/>
            <person name="Oba Y."/>
            <person name="Weng J.K."/>
        </authorList>
    </citation>
    <scope>NUCLEOTIDE SEQUENCE [LARGE SCALE GENOMIC DNA]</scope>
    <source>
        <strain evidence="2">1611_PpyrPB1</strain>
        <tissue evidence="2">Whole body</tissue>
    </source>
</reference>
<feature type="region of interest" description="Disordered" evidence="1">
    <location>
        <begin position="154"/>
        <end position="191"/>
    </location>
</feature>
<evidence type="ECO:0000256" key="1">
    <source>
        <dbReference type="SAM" id="MobiDB-lite"/>
    </source>
</evidence>
<dbReference type="PANTHER" id="PTHR46409:SF1">
    <property type="entry name" value="HTH PSQ-TYPE DOMAIN-CONTAINING PROTEIN"/>
    <property type="match status" value="1"/>
</dbReference>
<dbReference type="AlphaFoldDB" id="A0A5N4B7M7"/>
<protein>
    <submittedName>
        <fullName evidence="2">Uncharacterized protein</fullName>
    </submittedName>
</protein>